<name>A0A486XPL3_9GAMM</name>
<dbReference type="InterPro" id="IPR048466">
    <property type="entry name" value="DNA_pol3_delta-like_C"/>
</dbReference>
<dbReference type="SUPFAM" id="SSF48019">
    <property type="entry name" value="post-AAA+ oligomerization domain-like"/>
    <property type="match status" value="1"/>
</dbReference>
<dbReference type="NCBIfam" id="TIGR01128">
    <property type="entry name" value="holA"/>
    <property type="match status" value="1"/>
</dbReference>
<dbReference type="InterPro" id="IPR005790">
    <property type="entry name" value="DNA_polIII_delta"/>
</dbReference>
<reference evidence="12" key="1">
    <citation type="submission" date="2019-04" db="EMBL/GenBank/DDBJ databases">
        <authorList>
            <person name="Brambilla D."/>
        </authorList>
    </citation>
    <scope>NUCLEOTIDE SEQUENCE</scope>
    <source>
        <strain evidence="12">BAL1</strain>
    </source>
</reference>
<accession>A0A486XPL3</accession>
<proteinExistence type="inferred from homology"/>
<evidence type="ECO:0000256" key="8">
    <source>
        <dbReference type="ARBA" id="ARBA00049244"/>
    </source>
</evidence>
<keyword evidence="3 12" id="KW-0808">Transferase</keyword>
<evidence type="ECO:0000256" key="4">
    <source>
        <dbReference type="ARBA" id="ARBA00022695"/>
    </source>
</evidence>
<feature type="domain" description="DNA polymerase III delta N-terminal" evidence="10">
    <location>
        <begin position="21"/>
        <end position="137"/>
    </location>
</feature>
<dbReference type="AlphaFoldDB" id="A0A486XPL3"/>
<evidence type="ECO:0000256" key="3">
    <source>
        <dbReference type="ARBA" id="ARBA00022679"/>
    </source>
</evidence>
<dbReference type="GO" id="GO:0003677">
    <property type="term" value="F:DNA binding"/>
    <property type="evidence" value="ECO:0007669"/>
    <property type="project" value="InterPro"/>
</dbReference>
<evidence type="ECO:0000256" key="2">
    <source>
        <dbReference type="ARBA" id="ARBA00017703"/>
    </source>
</evidence>
<dbReference type="PANTHER" id="PTHR34388:SF1">
    <property type="entry name" value="DNA POLYMERASE III SUBUNIT DELTA"/>
    <property type="match status" value="1"/>
</dbReference>
<keyword evidence="4 12" id="KW-0548">Nucleotidyltransferase</keyword>
<dbReference type="InterPro" id="IPR010372">
    <property type="entry name" value="DNA_pol3_delta_N"/>
</dbReference>
<dbReference type="Pfam" id="PF21694">
    <property type="entry name" value="DNA_pol3_delta_C"/>
    <property type="match status" value="1"/>
</dbReference>
<dbReference type="GO" id="GO:0009360">
    <property type="term" value="C:DNA polymerase III complex"/>
    <property type="evidence" value="ECO:0007669"/>
    <property type="project" value="UniProtKB-UniRule"/>
</dbReference>
<evidence type="ECO:0000259" key="11">
    <source>
        <dbReference type="Pfam" id="PF21694"/>
    </source>
</evidence>
<evidence type="ECO:0000259" key="10">
    <source>
        <dbReference type="Pfam" id="PF06144"/>
    </source>
</evidence>
<keyword evidence="5" id="KW-0235">DNA replication</keyword>
<comment type="catalytic activity">
    <reaction evidence="8">
        <text>DNA(n) + a 2'-deoxyribonucleoside 5'-triphosphate = DNA(n+1) + diphosphate</text>
        <dbReference type="Rhea" id="RHEA:22508"/>
        <dbReference type="Rhea" id="RHEA-COMP:17339"/>
        <dbReference type="Rhea" id="RHEA-COMP:17340"/>
        <dbReference type="ChEBI" id="CHEBI:33019"/>
        <dbReference type="ChEBI" id="CHEBI:61560"/>
        <dbReference type="ChEBI" id="CHEBI:173112"/>
        <dbReference type="EC" id="2.7.7.7"/>
    </reaction>
</comment>
<dbReference type="GO" id="GO:0006261">
    <property type="term" value="P:DNA-templated DNA replication"/>
    <property type="evidence" value="ECO:0007669"/>
    <property type="project" value="TreeGrafter"/>
</dbReference>
<dbReference type="GO" id="GO:0003887">
    <property type="term" value="F:DNA-directed DNA polymerase activity"/>
    <property type="evidence" value="ECO:0007669"/>
    <property type="project" value="UniProtKB-UniRule"/>
</dbReference>
<organism evidence="12">
    <name type="scientific">Rheinheimera sp. BAL341</name>
    <dbReference type="NCBI Taxonomy" id="1708203"/>
    <lineage>
        <taxon>Bacteria</taxon>
        <taxon>Pseudomonadati</taxon>
        <taxon>Pseudomonadota</taxon>
        <taxon>Gammaproteobacteria</taxon>
        <taxon>Chromatiales</taxon>
        <taxon>Chromatiaceae</taxon>
        <taxon>Rheinheimera</taxon>
    </lineage>
</organism>
<dbReference type="InterPro" id="IPR008921">
    <property type="entry name" value="DNA_pol3_clamp-load_cplx_C"/>
</dbReference>
<dbReference type="Gene3D" id="1.20.272.10">
    <property type="match status" value="1"/>
</dbReference>
<protein>
    <recommendedName>
        <fullName evidence="2 9">DNA polymerase III subunit delta</fullName>
        <ecNumber evidence="1 9">2.7.7.7</ecNumber>
    </recommendedName>
</protein>
<comment type="similarity">
    <text evidence="7">Belongs to the DNA polymerase HolA subunit family.</text>
</comment>
<dbReference type="InterPro" id="IPR027417">
    <property type="entry name" value="P-loop_NTPase"/>
</dbReference>
<evidence type="ECO:0000256" key="9">
    <source>
        <dbReference type="NCBIfam" id="TIGR01128"/>
    </source>
</evidence>
<evidence type="ECO:0000256" key="7">
    <source>
        <dbReference type="ARBA" id="ARBA00034754"/>
    </source>
</evidence>
<dbReference type="Gene3D" id="3.40.50.300">
    <property type="entry name" value="P-loop containing nucleotide triphosphate hydrolases"/>
    <property type="match status" value="1"/>
</dbReference>
<dbReference type="CDD" id="cd18138">
    <property type="entry name" value="HLD_clamp_pol_III_delta"/>
    <property type="match status" value="1"/>
</dbReference>
<dbReference type="EC" id="2.7.7.7" evidence="1 9"/>
<dbReference type="EMBL" id="CAAJGR010000081">
    <property type="protein sequence ID" value="VHO03337.1"/>
    <property type="molecule type" value="Genomic_DNA"/>
</dbReference>
<dbReference type="PANTHER" id="PTHR34388">
    <property type="entry name" value="DNA POLYMERASE III SUBUNIT DELTA"/>
    <property type="match status" value="1"/>
</dbReference>
<keyword evidence="6" id="KW-0239">DNA-directed DNA polymerase</keyword>
<evidence type="ECO:0000256" key="6">
    <source>
        <dbReference type="ARBA" id="ARBA00022932"/>
    </source>
</evidence>
<sequence length="349" mass="39737">MQKLYANQLGQHLAGPLAPCYLLFGEEPLQKLEAIDAIRAAAKQQGYGERISLTADAQFDWNELSNELQAMSLFAERRLIEVELSQQKLSPSANEQLKALPQQLHNDIILLIHGERSHSDVSKLAWFKQLQTQAVQIPIYPLDERQSLQWLRDRARQLQLQLSAEALALLQQHCAGNLLAARQELEKLALSQLAQPIDAAQLNQFLADHSSFSVFQLVDAILQGQLDIALHRLQRLCQQDTEAVIIAWQLQKEVLQLRQLSLAQQQRQALEATFKQLAIWPKRQSLYQQALQRLTPAWLEYLLQELAAFDRLYKSGTLLNNDVALAHLVTMMIKPVAKTFSLQQQFSDD</sequence>
<dbReference type="Gene3D" id="1.10.8.60">
    <property type="match status" value="1"/>
</dbReference>
<evidence type="ECO:0000256" key="1">
    <source>
        <dbReference type="ARBA" id="ARBA00012417"/>
    </source>
</evidence>
<gene>
    <name evidence="12" type="ORF">BAL341_1368</name>
</gene>
<evidence type="ECO:0000313" key="12">
    <source>
        <dbReference type="EMBL" id="VHO03337.1"/>
    </source>
</evidence>
<evidence type="ECO:0000256" key="5">
    <source>
        <dbReference type="ARBA" id="ARBA00022705"/>
    </source>
</evidence>
<dbReference type="Pfam" id="PF06144">
    <property type="entry name" value="DNA_pol3_delta"/>
    <property type="match status" value="1"/>
</dbReference>
<feature type="domain" description="DNA polymerase III delta subunit-like C-terminal" evidence="11">
    <location>
        <begin position="213"/>
        <end position="318"/>
    </location>
</feature>
<dbReference type="SUPFAM" id="SSF52540">
    <property type="entry name" value="P-loop containing nucleoside triphosphate hydrolases"/>
    <property type="match status" value="1"/>
</dbReference>